<dbReference type="SUPFAM" id="SSF51735">
    <property type="entry name" value="NAD(P)-binding Rossmann-fold domains"/>
    <property type="match status" value="1"/>
</dbReference>
<reference evidence="5" key="1">
    <citation type="journal article" date="2019" name="Int. J. Syst. Evol. Microbiol.">
        <title>The Global Catalogue of Microorganisms (GCM) 10K type strain sequencing project: providing services to taxonomists for standard genome sequencing and annotation.</title>
        <authorList>
            <consortium name="The Broad Institute Genomics Platform"/>
            <consortium name="The Broad Institute Genome Sequencing Center for Infectious Disease"/>
            <person name="Wu L."/>
            <person name="Ma J."/>
        </authorList>
    </citation>
    <scope>NUCLEOTIDE SEQUENCE [LARGE SCALE GENOMIC DNA]</scope>
    <source>
        <strain evidence="5">CECT 8472</strain>
    </source>
</reference>
<name>A0ABV8UI64_9PROT</name>
<keyword evidence="2" id="KW-0560">Oxidoreductase</keyword>
<sequence length="235" mass="25449">MLDRSGSVALVSGASRGIGASIARKLVEDGWRVSLGARQPETLGKTLEAGSNVLHARYDAEETGSDAAWVEETLDRWGRIDALVNNAGVVLPFTVEDDDETNLDRTLEINVKAPLRLARLCLPYLRQVDAGRIINISSLSGKRVKNDNVAYAMSKHAVVAMTHALRKAGWEDGVRASVICPSFVSTDLTATVTKVAQEDMTSPHDLAELVGTVLQLPNQANVAELIVNCRCEDHY</sequence>
<dbReference type="PANTHER" id="PTHR43391">
    <property type="entry name" value="RETINOL DEHYDROGENASE-RELATED"/>
    <property type="match status" value="1"/>
</dbReference>
<organism evidence="4 5">
    <name type="scientific">Fodinicurvata halophila</name>
    <dbReference type="NCBI Taxonomy" id="1419723"/>
    <lineage>
        <taxon>Bacteria</taxon>
        <taxon>Pseudomonadati</taxon>
        <taxon>Pseudomonadota</taxon>
        <taxon>Alphaproteobacteria</taxon>
        <taxon>Rhodospirillales</taxon>
        <taxon>Rhodovibrionaceae</taxon>
        <taxon>Fodinicurvata</taxon>
    </lineage>
</organism>
<dbReference type="RefSeq" id="WP_382421074.1">
    <property type="nucleotide sequence ID" value="NZ_JBHSCW010000002.1"/>
</dbReference>
<dbReference type="InterPro" id="IPR020904">
    <property type="entry name" value="Sc_DH/Rdtase_CS"/>
</dbReference>
<comment type="caution">
    <text evidence="4">The sequence shown here is derived from an EMBL/GenBank/DDBJ whole genome shotgun (WGS) entry which is preliminary data.</text>
</comment>
<gene>
    <name evidence="4" type="ORF">ACFOW6_04140</name>
</gene>
<dbReference type="Pfam" id="PF00106">
    <property type="entry name" value="adh_short"/>
    <property type="match status" value="1"/>
</dbReference>
<keyword evidence="5" id="KW-1185">Reference proteome</keyword>
<evidence type="ECO:0000256" key="1">
    <source>
        <dbReference type="ARBA" id="ARBA00006484"/>
    </source>
</evidence>
<evidence type="ECO:0000256" key="3">
    <source>
        <dbReference type="RuleBase" id="RU000363"/>
    </source>
</evidence>
<accession>A0ABV8UI64</accession>
<proteinExistence type="inferred from homology"/>
<dbReference type="Gene3D" id="3.40.50.720">
    <property type="entry name" value="NAD(P)-binding Rossmann-like Domain"/>
    <property type="match status" value="1"/>
</dbReference>
<dbReference type="InterPro" id="IPR002347">
    <property type="entry name" value="SDR_fam"/>
</dbReference>
<dbReference type="InterPro" id="IPR036291">
    <property type="entry name" value="NAD(P)-bd_dom_sf"/>
</dbReference>
<protein>
    <submittedName>
        <fullName evidence="4">SDR family NAD(P)-dependent oxidoreductase</fullName>
    </submittedName>
</protein>
<dbReference type="PANTHER" id="PTHR43391:SF86">
    <property type="entry name" value="SHORT-CHAIN DEHYDROGENASE_REDUCTASE FAMILY PROTEIN"/>
    <property type="match status" value="1"/>
</dbReference>
<comment type="similarity">
    <text evidence="1 3">Belongs to the short-chain dehydrogenases/reductases (SDR) family.</text>
</comment>
<dbReference type="PRINTS" id="PR00080">
    <property type="entry name" value="SDRFAMILY"/>
</dbReference>
<dbReference type="PRINTS" id="PR00081">
    <property type="entry name" value="GDHRDH"/>
</dbReference>
<dbReference type="PROSITE" id="PS00061">
    <property type="entry name" value="ADH_SHORT"/>
    <property type="match status" value="1"/>
</dbReference>
<evidence type="ECO:0000313" key="5">
    <source>
        <dbReference type="Proteomes" id="UP001595799"/>
    </source>
</evidence>
<dbReference type="Proteomes" id="UP001595799">
    <property type="component" value="Unassembled WGS sequence"/>
</dbReference>
<evidence type="ECO:0000313" key="4">
    <source>
        <dbReference type="EMBL" id="MFC4350729.1"/>
    </source>
</evidence>
<dbReference type="EMBL" id="JBHSCW010000002">
    <property type="protein sequence ID" value="MFC4350729.1"/>
    <property type="molecule type" value="Genomic_DNA"/>
</dbReference>
<evidence type="ECO:0000256" key="2">
    <source>
        <dbReference type="ARBA" id="ARBA00023002"/>
    </source>
</evidence>